<dbReference type="Proteomes" id="UP000683360">
    <property type="component" value="Unassembled WGS sequence"/>
</dbReference>
<dbReference type="InterPro" id="IPR011029">
    <property type="entry name" value="DEATH-like_dom_sf"/>
</dbReference>
<dbReference type="EC" id="3.4.22.-" evidence="3"/>
<gene>
    <name evidence="3" type="ORF">MEDL_38158</name>
</gene>
<dbReference type="PANTHER" id="PTHR22576">
    <property type="entry name" value="MUCOSA ASSOCIATED LYMPHOID TISSUE LYMPHOMA TRANSLOCATION PROTEIN 1/PARACASPASE"/>
    <property type="match status" value="1"/>
</dbReference>
<dbReference type="SUPFAM" id="SSF52129">
    <property type="entry name" value="Caspase-like"/>
    <property type="match status" value="1"/>
</dbReference>
<dbReference type="OrthoDB" id="412369at2759"/>
<sequence>MRRNGLTLEQCRHLKDVDPNTNIVELRFSITSNICTTLDRNPETCNWKEFVAKASQLKPIYNVSTLDVNGFSRSNSPSETMLWRLGSFGMVAFELVHLLDQLRLESLLMDIKEYEPIVIIKQPPSHKTIDEGAGLHLYVEGTGFPYPRYQWFKHISGEWAKLRAETNHIFKIVNTRQQDNGTYCCRLQNGNQRHKVVFTSRTSVSVTPPIEEERDVILYDVRSYREGQENTESTDTSAKKVMPESPRFEPKAKVALIIGNADYLADKPLLNVPLADVRLMKSTFEDLGFRVFSYLDLTKAEMKSTIDWFIDVVKQMGKDVYVVFCFFGHGFEESRKCHLVPTDAAHGYTTNDCVCADDVLYKFQRRIDPALLVMVLDTCRIRNFNEKPIRQIAKSQAFDSLNEPATNGNTVILYSTSRGMSAYQNNQNGLLATFFNQRIKQKTDVTSVMQNVLEDMGKEMKKYKENQTPQFMSTLNEPRSFADIVSPCCETTKVYDHINAVFSPPPSREVFVPGANIKLSIECQADTLNMMTIYINTRIIKECDTTLLDDIDIAVETFSSNFKIKSVSMISGRGKFEIKNIQKLQDDMLLKIIVWNKKANNLIGDVDISLGKPLISKLVTRRDELR</sequence>
<dbReference type="Pfam" id="PF13927">
    <property type="entry name" value="Ig_3"/>
    <property type="match status" value="1"/>
</dbReference>
<proteinExistence type="predicted"/>
<reference evidence="3" key="1">
    <citation type="submission" date="2021-03" db="EMBL/GenBank/DDBJ databases">
        <authorList>
            <person name="Bekaert M."/>
        </authorList>
    </citation>
    <scope>NUCLEOTIDE SEQUENCE</scope>
</reference>
<dbReference type="InterPro" id="IPR011600">
    <property type="entry name" value="Pept_C14_caspase"/>
</dbReference>
<dbReference type="InterPro" id="IPR013783">
    <property type="entry name" value="Ig-like_fold"/>
</dbReference>
<dbReference type="InterPro" id="IPR036179">
    <property type="entry name" value="Ig-like_dom_sf"/>
</dbReference>
<evidence type="ECO:0000313" key="4">
    <source>
        <dbReference type="Proteomes" id="UP000683360"/>
    </source>
</evidence>
<dbReference type="PANTHER" id="PTHR22576:SF37">
    <property type="entry name" value="MUCOSA-ASSOCIATED LYMPHOID TISSUE LYMPHOMA TRANSLOCATION PROTEIN 1"/>
    <property type="match status" value="1"/>
</dbReference>
<dbReference type="InterPro" id="IPR003599">
    <property type="entry name" value="Ig_sub"/>
</dbReference>
<keyword evidence="3" id="KW-0378">Hydrolase</keyword>
<dbReference type="Gene3D" id="1.10.533.10">
    <property type="entry name" value="Death Domain, Fas"/>
    <property type="match status" value="1"/>
</dbReference>
<dbReference type="SUPFAM" id="SSF47986">
    <property type="entry name" value="DEATH domain"/>
    <property type="match status" value="1"/>
</dbReference>
<accession>A0A8S3SW35</accession>
<dbReference type="PROSITE" id="PS50208">
    <property type="entry name" value="CASPASE_P20"/>
    <property type="match status" value="1"/>
</dbReference>
<dbReference type="InterPro" id="IPR001309">
    <property type="entry name" value="Pept_C14_p20"/>
</dbReference>
<feature type="domain" description="Ig-like" evidence="2">
    <location>
        <begin position="116"/>
        <end position="205"/>
    </location>
</feature>
<dbReference type="InterPro" id="IPR029030">
    <property type="entry name" value="Caspase-like_dom_sf"/>
</dbReference>
<name>A0A8S3SW35_MYTED</name>
<organism evidence="3 4">
    <name type="scientific">Mytilus edulis</name>
    <name type="common">Blue mussel</name>
    <dbReference type="NCBI Taxonomy" id="6550"/>
    <lineage>
        <taxon>Eukaryota</taxon>
        <taxon>Metazoa</taxon>
        <taxon>Spiralia</taxon>
        <taxon>Lophotrochozoa</taxon>
        <taxon>Mollusca</taxon>
        <taxon>Bivalvia</taxon>
        <taxon>Autobranchia</taxon>
        <taxon>Pteriomorphia</taxon>
        <taxon>Mytilida</taxon>
        <taxon>Mytiloidea</taxon>
        <taxon>Mytilidae</taxon>
        <taxon>Mytilinae</taxon>
        <taxon>Mytilus</taxon>
    </lineage>
</organism>
<evidence type="ECO:0000259" key="1">
    <source>
        <dbReference type="PROSITE" id="PS50208"/>
    </source>
</evidence>
<keyword evidence="4" id="KW-1185">Reference proteome</keyword>
<dbReference type="GO" id="GO:0004197">
    <property type="term" value="F:cysteine-type endopeptidase activity"/>
    <property type="evidence" value="ECO:0007669"/>
    <property type="project" value="InterPro"/>
</dbReference>
<dbReference type="InterPro" id="IPR052039">
    <property type="entry name" value="Caspase-related_regulators"/>
</dbReference>
<evidence type="ECO:0000259" key="2">
    <source>
        <dbReference type="PROSITE" id="PS50835"/>
    </source>
</evidence>
<feature type="domain" description="Caspase family p20" evidence="1">
    <location>
        <begin position="251"/>
        <end position="333"/>
    </location>
</feature>
<dbReference type="GO" id="GO:0006508">
    <property type="term" value="P:proteolysis"/>
    <property type="evidence" value="ECO:0007669"/>
    <property type="project" value="InterPro"/>
</dbReference>
<evidence type="ECO:0000313" key="3">
    <source>
        <dbReference type="EMBL" id="CAG2225004.1"/>
    </source>
</evidence>
<dbReference type="SMART" id="SM00409">
    <property type="entry name" value="IG"/>
    <property type="match status" value="1"/>
</dbReference>
<dbReference type="SUPFAM" id="SSF48726">
    <property type="entry name" value="Immunoglobulin"/>
    <property type="match status" value="1"/>
</dbReference>
<dbReference type="PROSITE" id="PS50835">
    <property type="entry name" value="IG_LIKE"/>
    <property type="match status" value="1"/>
</dbReference>
<comment type="caution">
    <text evidence="3">The sequence shown here is derived from an EMBL/GenBank/DDBJ whole genome shotgun (WGS) entry which is preliminary data.</text>
</comment>
<dbReference type="AlphaFoldDB" id="A0A8S3SW35"/>
<dbReference type="Gene3D" id="2.60.40.10">
    <property type="entry name" value="Immunoglobulins"/>
    <property type="match status" value="1"/>
</dbReference>
<dbReference type="EMBL" id="CAJPWZ010001830">
    <property type="protein sequence ID" value="CAG2225004.1"/>
    <property type="molecule type" value="Genomic_DNA"/>
</dbReference>
<dbReference type="InterPro" id="IPR007110">
    <property type="entry name" value="Ig-like_dom"/>
</dbReference>
<dbReference type="Gene3D" id="3.40.50.1460">
    <property type="match status" value="1"/>
</dbReference>
<protein>
    <submittedName>
        <fullName evidence="3">MALT1</fullName>
        <ecNumber evidence="3">3.4.22.-</ecNumber>
    </submittedName>
</protein>
<dbReference type="Pfam" id="PF00656">
    <property type="entry name" value="Peptidase_C14"/>
    <property type="match status" value="1"/>
</dbReference>